<comment type="caution">
    <text evidence="1">The sequence shown here is derived from an EMBL/GenBank/DDBJ whole genome shotgun (WGS) entry which is preliminary data.</text>
</comment>
<accession>A0ABV5W531</accession>
<organism evidence="1 2">
    <name type="scientific">Paenibacillus hodogayensis</name>
    <dbReference type="NCBI Taxonomy" id="279208"/>
    <lineage>
        <taxon>Bacteria</taxon>
        <taxon>Bacillati</taxon>
        <taxon>Bacillota</taxon>
        <taxon>Bacilli</taxon>
        <taxon>Bacillales</taxon>
        <taxon>Paenibacillaceae</taxon>
        <taxon>Paenibacillus</taxon>
    </lineage>
</organism>
<dbReference type="Proteomes" id="UP001589619">
    <property type="component" value="Unassembled WGS sequence"/>
</dbReference>
<evidence type="ECO:0000313" key="2">
    <source>
        <dbReference type="Proteomes" id="UP001589619"/>
    </source>
</evidence>
<dbReference type="EMBL" id="JBHMAG010000018">
    <property type="protein sequence ID" value="MFB9755689.1"/>
    <property type="molecule type" value="Genomic_DNA"/>
</dbReference>
<proteinExistence type="predicted"/>
<sequence>MGTNSVYEEWIGWHTSSRNGERRRRVAEGHGHAERLFAESVWWPAFHHFSNLHPEYEVVDFRDGVRFLDFAYIHGQIRVCIEIDGFGPHRRDIDRKQFSDELSRQNQLVIDGWQIIRFSYDDVKEKPRRCQQTLQQLFGRLFGNAESGEGNLSVLEKEALRYVSRNQGVARPGDLFRYLGVGRKRGNALVQSLIEKKWFQSRGSTQRVRAYRLKEDRSVTF</sequence>
<protein>
    <submittedName>
        <fullName evidence="1">DNA-binding response regulator</fullName>
    </submittedName>
</protein>
<keyword evidence="2" id="KW-1185">Reference proteome</keyword>
<dbReference type="RefSeq" id="WP_344908760.1">
    <property type="nucleotide sequence ID" value="NZ_BAAAYO010000006.1"/>
</dbReference>
<gene>
    <name evidence="1" type="ORF">ACFFNY_29265</name>
</gene>
<name>A0ABV5W531_9BACL</name>
<dbReference type="Gene3D" id="3.40.960.10">
    <property type="entry name" value="VSR Endonuclease"/>
    <property type="match status" value="1"/>
</dbReference>
<reference evidence="1 2" key="1">
    <citation type="submission" date="2024-09" db="EMBL/GenBank/DDBJ databases">
        <authorList>
            <person name="Sun Q."/>
            <person name="Mori K."/>
        </authorList>
    </citation>
    <scope>NUCLEOTIDE SEQUENCE [LARGE SCALE GENOMIC DNA]</scope>
    <source>
        <strain evidence="1 2">JCM 12520</strain>
    </source>
</reference>
<keyword evidence="1" id="KW-0238">DNA-binding</keyword>
<dbReference type="GO" id="GO:0003677">
    <property type="term" value="F:DNA binding"/>
    <property type="evidence" value="ECO:0007669"/>
    <property type="project" value="UniProtKB-KW"/>
</dbReference>
<evidence type="ECO:0000313" key="1">
    <source>
        <dbReference type="EMBL" id="MFB9755689.1"/>
    </source>
</evidence>